<sequence length="121" mass="14645">MTTTKQDRKYDKMNEYVFSLFNVFKIIYRKAEKQKEQRMKAIALTIYNYVVKLSKDNNIDLNTAEEVETDTINLIPFFEYVSFYNIEFYDFKNIEITDVDINDAKDLERFVLSHVYYITQK</sequence>
<evidence type="ECO:0000313" key="1">
    <source>
        <dbReference type="EMBL" id="QHT91000.1"/>
    </source>
</evidence>
<accession>A0A6C0IEG1</accession>
<protein>
    <submittedName>
        <fullName evidence="1">Uncharacterized protein</fullName>
    </submittedName>
</protein>
<name>A0A6C0IEG1_9ZZZZ</name>
<dbReference type="EMBL" id="MN740161">
    <property type="protein sequence ID" value="QHT91000.1"/>
    <property type="molecule type" value="Genomic_DNA"/>
</dbReference>
<organism evidence="1">
    <name type="scientific">viral metagenome</name>
    <dbReference type="NCBI Taxonomy" id="1070528"/>
    <lineage>
        <taxon>unclassified sequences</taxon>
        <taxon>metagenomes</taxon>
        <taxon>organismal metagenomes</taxon>
    </lineage>
</organism>
<proteinExistence type="predicted"/>
<reference evidence="1" key="1">
    <citation type="journal article" date="2020" name="Nature">
        <title>Giant virus diversity and host interactions through global metagenomics.</title>
        <authorList>
            <person name="Schulz F."/>
            <person name="Roux S."/>
            <person name="Paez-Espino D."/>
            <person name="Jungbluth S."/>
            <person name="Walsh D.A."/>
            <person name="Denef V.J."/>
            <person name="McMahon K.D."/>
            <person name="Konstantinidis K.T."/>
            <person name="Eloe-Fadrosh E.A."/>
            <person name="Kyrpides N.C."/>
            <person name="Woyke T."/>
        </authorList>
    </citation>
    <scope>NUCLEOTIDE SEQUENCE</scope>
    <source>
        <strain evidence="1">GVMAG-M-3300023184-72</strain>
    </source>
</reference>
<dbReference type="AlphaFoldDB" id="A0A6C0IEG1"/>